<dbReference type="Pfam" id="PF12878">
    <property type="entry name" value="SICA_beta"/>
    <property type="match status" value="2"/>
</dbReference>
<dbReference type="GeneID" id="30911590"/>
<proteinExistence type="predicted"/>
<accession>A0A1B1E6J5</accession>
<evidence type="ECO:0000256" key="1">
    <source>
        <dbReference type="SAM" id="MobiDB-lite"/>
    </source>
</evidence>
<sequence>MQDDINEEATKMFNKISEDSSKDIPDYCSNLTLPTSRIVTDPERRTCQYITAGLKHIYGIEEGKGEGHAKDNRSFKQTMLCLVLNDYADKLQGEVKSPCKVGEDTIRQAFTKGNEKINDWCFHKGPNGKGDCVQCDRYDKYAECEIGDGQDKEEVGPKLEELFKNNIQKSEIQKTLTTISSINNLCERSQCVITQWARDRRTGSNTSAAWDDAKGNILKELSEAMTTNSKTEEDECKDFQGKDGSDDVANKKVCNYIVKGLKHIYSITEDLKGTTDQRKKNYRIFKQTMGSLILNEYGKLLGEQSCIEEQDVQKVFTGVGNLHIYACTEKSCDQCNWDPCSNFIIGQEDTKRKEIKKRLEKNEDIKKTLDAISDLCKQPAKPATAAKPAATKPSGSEDHTSSGAVQTNPGTSGPTQAKDGAEGPDKPSSSSTSSTTQHSGDPSASGAAGGGGARTILPKLGPGENGRLPSRPSRRVVEKEGVLDPSDLLTPYLPTIPVFLGISAMTYLLWKYFGMLRKTRKRYKRARQITGPTLQEQIIDHVDDQVDGPHAYTLVKERKRRSTPKKRRKKCSGRRMIIDIHLEVLDECQRGDVTLTKEDYFTILVQEFMGIEFIKKDFVPKEEVSMVDVPKESVSREVVPKEQVPSLDSGFREENSVPKEDITMEQVPCSNSEFSENVFSQTTYWVNWIEKNKAVLEEIKTQPWFYDLKVSWREHQREHADRSELNDDNNFSFEEKRKEFFRSWVRKQHALMELNSQTADWFKHLLGNMEELEPEQLEQQELCQKSHKKNRLAAKLWMLILALLFEECGREENVCNKELYLDHLLQSV</sequence>
<evidence type="ECO:0000313" key="6">
    <source>
        <dbReference type="Proteomes" id="UP000092716"/>
    </source>
</evidence>
<dbReference type="EMBL" id="CP016251">
    <property type="protein sequence ID" value="ANQ10603.1"/>
    <property type="molecule type" value="Genomic_DNA"/>
</dbReference>
<evidence type="ECO:0000259" key="3">
    <source>
        <dbReference type="Pfam" id="PF12878"/>
    </source>
</evidence>
<keyword evidence="2" id="KW-0472">Membrane</keyword>
<keyword evidence="2" id="KW-1133">Transmembrane helix</keyword>
<dbReference type="KEGG" id="pcot:PCOAH_00048590"/>
<evidence type="ECO:0000256" key="2">
    <source>
        <dbReference type="SAM" id="Phobius"/>
    </source>
</evidence>
<dbReference type="Proteomes" id="UP000092716">
    <property type="component" value="Chromosome 13"/>
</dbReference>
<evidence type="ECO:0000313" key="5">
    <source>
        <dbReference type="EMBL" id="ANQ10603.1"/>
    </source>
</evidence>
<dbReference type="AlphaFoldDB" id="A0A1B1E6J5"/>
<feature type="compositionally biased region" description="Low complexity" evidence="1">
    <location>
        <begin position="379"/>
        <end position="393"/>
    </location>
</feature>
<evidence type="ECO:0000259" key="4">
    <source>
        <dbReference type="Pfam" id="PF12879"/>
    </source>
</evidence>
<keyword evidence="2" id="KW-0812">Transmembrane</keyword>
<dbReference type="InterPro" id="IPR024288">
    <property type="entry name" value="SICA_C"/>
</dbReference>
<reference evidence="6" key="1">
    <citation type="submission" date="2016-06" db="EMBL/GenBank/DDBJ databases">
        <title>First high quality genome sequence of Plasmodium coatneyi using continuous long reads from single molecule, real-time sequencing.</title>
        <authorList>
            <person name="Chien J.-T."/>
            <person name="Pakala S.B."/>
            <person name="Geraldo J.A."/>
            <person name="Lapp S.A."/>
            <person name="Barnwell J.W."/>
            <person name="Kissinger J.C."/>
            <person name="Galinski M.R."/>
            <person name="Humphrey J.C."/>
        </authorList>
    </citation>
    <scope>NUCLEOTIDE SEQUENCE [LARGE SCALE GENOMIC DNA]</scope>
    <source>
        <strain evidence="6">Hackeri</strain>
    </source>
</reference>
<gene>
    <name evidence="5" type="ORF">PCOAH_00048590</name>
</gene>
<dbReference type="InterPro" id="IPR024285">
    <property type="entry name" value="SICA_extracell_b"/>
</dbReference>
<feature type="transmembrane region" description="Helical" evidence="2">
    <location>
        <begin position="492"/>
        <end position="513"/>
    </location>
</feature>
<feature type="region of interest" description="Disordered" evidence="1">
    <location>
        <begin position="379"/>
        <end position="479"/>
    </location>
</feature>
<dbReference type="OrthoDB" id="377116at2759"/>
<feature type="domain" description="Schizont-infected cell agglutination C-terminal" evidence="4">
    <location>
        <begin position="511"/>
        <end position="651"/>
    </location>
</feature>
<dbReference type="RefSeq" id="XP_019917298.1">
    <property type="nucleotide sequence ID" value="XM_020061642.1"/>
</dbReference>
<dbReference type="Pfam" id="PF12879">
    <property type="entry name" value="SICA_C"/>
    <property type="match status" value="1"/>
</dbReference>
<organism evidence="5 6">
    <name type="scientific">Plasmodium coatneyi</name>
    <dbReference type="NCBI Taxonomy" id="208452"/>
    <lineage>
        <taxon>Eukaryota</taxon>
        <taxon>Sar</taxon>
        <taxon>Alveolata</taxon>
        <taxon>Apicomplexa</taxon>
        <taxon>Aconoidasida</taxon>
        <taxon>Haemosporida</taxon>
        <taxon>Plasmodiidae</taxon>
        <taxon>Plasmodium</taxon>
    </lineage>
</organism>
<feature type="compositionally biased region" description="Polar residues" evidence="1">
    <location>
        <begin position="401"/>
        <end position="415"/>
    </location>
</feature>
<name>A0A1B1E6J5_9APIC</name>
<dbReference type="VEuPathDB" id="PlasmoDB:PCOAH_00048590"/>
<protein>
    <submittedName>
        <fullName evidence="5">Pvstp1</fullName>
    </submittedName>
</protein>
<feature type="domain" description="Schizont-infected cell agglutination extracellular beta" evidence="3">
    <location>
        <begin position="184"/>
        <end position="338"/>
    </location>
</feature>
<feature type="domain" description="Schizont-infected cell agglutination extracellular beta" evidence="3">
    <location>
        <begin position="3"/>
        <end position="146"/>
    </location>
</feature>
<keyword evidence="6" id="KW-1185">Reference proteome</keyword>